<comment type="caution">
    <text evidence="3">The sequence shown here is derived from an EMBL/GenBank/DDBJ whole genome shotgun (WGS) entry which is preliminary data.</text>
</comment>
<dbReference type="RefSeq" id="WP_010693708.1">
    <property type="nucleotide sequence ID" value="NZ_CP172070.1"/>
</dbReference>
<keyword evidence="1" id="KW-1133">Transmembrane helix</keyword>
<dbReference type="Pfam" id="PF03703">
    <property type="entry name" value="bPH_2"/>
    <property type="match status" value="1"/>
</dbReference>
<accession>A0A2N3XVJ1</accession>
<feature type="transmembrane region" description="Helical" evidence="1">
    <location>
        <begin position="25"/>
        <end position="50"/>
    </location>
</feature>
<dbReference type="AlphaFoldDB" id="A0A2N3XVJ1"/>
<feature type="domain" description="YdbS-like PH" evidence="2">
    <location>
        <begin position="81"/>
        <end position="158"/>
    </location>
</feature>
<dbReference type="PANTHER" id="PTHR34473">
    <property type="entry name" value="UPF0699 TRANSMEMBRANE PROTEIN YDBS"/>
    <property type="match status" value="1"/>
</dbReference>
<sequence>MATPTNPNSPGLRLRPPRNQVERRAIGWWTVQALVLVVPLLVALAVTAVFIPPARFWLVLALVVVAALGVPYTLVMPQWRYRVHRWETTEDAVYTAAGWLRQEWRIAPMSRIQTVDTVRGPLQQLFNLSSVTVTTASAAGPLTIDGLDREVAAALVERLTATTQATPGDAT</sequence>
<dbReference type="Proteomes" id="UP000233786">
    <property type="component" value="Unassembled WGS sequence"/>
</dbReference>
<dbReference type="InterPro" id="IPR005182">
    <property type="entry name" value="YdbS-like_PH"/>
</dbReference>
<reference evidence="3" key="1">
    <citation type="submission" date="2017-12" db="EMBL/GenBank/DDBJ databases">
        <title>Sequencing the genomes of 1000 Actinobacteria strains.</title>
        <authorList>
            <person name="Klenk H.-P."/>
        </authorList>
    </citation>
    <scope>NUCLEOTIDE SEQUENCE [LARGE SCALE GENOMIC DNA]</scope>
    <source>
        <strain evidence="3">DSM 44228</strain>
    </source>
</reference>
<dbReference type="EMBL" id="PJNB01000001">
    <property type="protein sequence ID" value="PKW14675.1"/>
    <property type="molecule type" value="Genomic_DNA"/>
</dbReference>
<evidence type="ECO:0000313" key="3">
    <source>
        <dbReference type="EMBL" id="PKW14675.1"/>
    </source>
</evidence>
<keyword evidence="1" id="KW-0812">Transmembrane</keyword>
<keyword evidence="1" id="KW-0472">Membrane</keyword>
<feature type="transmembrane region" description="Helical" evidence="1">
    <location>
        <begin position="56"/>
        <end position="75"/>
    </location>
</feature>
<evidence type="ECO:0000259" key="2">
    <source>
        <dbReference type="Pfam" id="PF03703"/>
    </source>
</evidence>
<name>A0A2N3XVJ1_SACSN</name>
<protein>
    <recommendedName>
        <fullName evidence="2">YdbS-like PH domain-containing protein</fullName>
    </recommendedName>
</protein>
<proteinExistence type="predicted"/>
<evidence type="ECO:0000313" key="4">
    <source>
        <dbReference type="Proteomes" id="UP000233786"/>
    </source>
</evidence>
<organism evidence="3 4">
    <name type="scientific">Saccharopolyspora spinosa</name>
    <dbReference type="NCBI Taxonomy" id="60894"/>
    <lineage>
        <taxon>Bacteria</taxon>
        <taxon>Bacillati</taxon>
        <taxon>Actinomycetota</taxon>
        <taxon>Actinomycetes</taxon>
        <taxon>Pseudonocardiales</taxon>
        <taxon>Pseudonocardiaceae</taxon>
        <taxon>Saccharopolyspora</taxon>
    </lineage>
</organism>
<dbReference type="STRING" id="994479.GCA_000194155_01767"/>
<dbReference type="PANTHER" id="PTHR34473:SF3">
    <property type="entry name" value="TRANSMEMBRANE PROTEIN-RELATED"/>
    <property type="match status" value="1"/>
</dbReference>
<dbReference type="OrthoDB" id="3730669at2"/>
<evidence type="ECO:0000256" key="1">
    <source>
        <dbReference type="SAM" id="Phobius"/>
    </source>
</evidence>
<keyword evidence="4" id="KW-1185">Reference proteome</keyword>
<gene>
    <name evidence="3" type="ORF">A8926_2309</name>
</gene>